<dbReference type="EMBL" id="CP009268">
    <property type="protein sequence ID" value="AJA52794.1"/>
    <property type="molecule type" value="Genomic_DNA"/>
</dbReference>
<evidence type="ECO:0000313" key="4">
    <source>
        <dbReference type="Proteomes" id="UP000028042"/>
    </source>
</evidence>
<dbReference type="PROSITE" id="PS50995">
    <property type="entry name" value="HTH_MARR_2"/>
    <property type="match status" value="1"/>
</dbReference>
<organism evidence="2 5">
    <name type="scientific">Clostridium pasteurianum DSM 525 = ATCC 6013</name>
    <dbReference type="NCBI Taxonomy" id="1262449"/>
    <lineage>
        <taxon>Bacteria</taxon>
        <taxon>Bacillati</taxon>
        <taxon>Bacillota</taxon>
        <taxon>Clostridia</taxon>
        <taxon>Eubacteriales</taxon>
        <taxon>Clostridiaceae</taxon>
        <taxon>Clostridium</taxon>
    </lineage>
</organism>
<evidence type="ECO:0000313" key="5">
    <source>
        <dbReference type="Proteomes" id="UP000030905"/>
    </source>
</evidence>
<dbReference type="InterPro" id="IPR039422">
    <property type="entry name" value="MarR/SlyA-like"/>
</dbReference>
<name>A0A0H3J4E0_CLOPA</name>
<dbReference type="SMART" id="SM00347">
    <property type="entry name" value="HTH_MARR"/>
    <property type="match status" value="1"/>
</dbReference>
<dbReference type="InterPro" id="IPR036388">
    <property type="entry name" value="WH-like_DNA-bd_sf"/>
</dbReference>
<dbReference type="KEGG" id="cpae:CPAST_c27390"/>
<dbReference type="RefSeq" id="WP_003442760.1">
    <property type="nucleotide sequence ID" value="NZ_ANZB01000003.1"/>
</dbReference>
<sequence>MKEISSIFSRVYNKIMAIYQNSASSSCFPDMTVNEEYYLDILYCLGKPTFTQFAETAQITKPAATQIMKRYIEKGYVQKISCEKDRRVYYLEISDNVKQYFDESYRRFDKIYENCLSVLSKDEIKQLKSILTKIDNNL</sequence>
<evidence type="ECO:0000313" key="2">
    <source>
        <dbReference type="EMBL" id="AJA52794.1"/>
    </source>
</evidence>
<dbReference type="AlphaFoldDB" id="A0A0H3J4E0"/>
<dbReference type="Pfam" id="PF01047">
    <property type="entry name" value="MarR"/>
    <property type="match status" value="1"/>
</dbReference>
<dbReference type="PROSITE" id="PS51257">
    <property type="entry name" value="PROKAR_LIPOPROTEIN"/>
    <property type="match status" value="1"/>
</dbReference>
<evidence type="ECO:0000313" key="3">
    <source>
        <dbReference type="EMBL" id="KRU11198.1"/>
    </source>
</evidence>
<dbReference type="SUPFAM" id="SSF46785">
    <property type="entry name" value="Winged helix' DNA-binding domain"/>
    <property type="match status" value="1"/>
</dbReference>
<dbReference type="GeneID" id="93074865"/>
<dbReference type="PATRIC" id="fig|1262449.3.peg.1184"/>
<dbReference type="GO" id="GO:0006950">
    <property type="term" value="P:response to stress"/>
    <property type="evidence" value="ECO:0007669"/>
    <property type="project" value="TreeGrafter"/>
</dbReference>
<dbReference type="PANTHER" id="PTHR33164">
    <property type="entry name" value="TRANSCRIPTIONAL REGULATOR, MARR FAMILY"/>
    <property type="match status" value="1"/>
</dbReference>
<accession>A0A0H3J4E0</accession>
<feature type="domain" description="HTH marR-type" evidence="1">
    <location>
        <begin position="1"/>
        <end position="136"/>
    </location>
</feature>
<evidence type="ECO:0000259" key="1">
    <source>
        <dbReference type="PROSITE" id="PS50995"/>
    </source>
</evidence>
<dbReference type="PANTHER" id="PTHR33164:SF43">
    <property type="entry name" value="HTH-TYPE TRANSCRIPTIONAL REPRESSOR YETL"/>
    <property type="match status" value="1"/>
</dbReference>
<proteinExistence type="predicted"/>
<dbReference type="Gene3D" id="1.10.10.10">
    <property type="entry name" value="Winged helix-like DNA-binding domain superfamily/Winged helix DNA-binding domain"/>
    <property type="match status" value="1"/>
</dbReference>
<dbReference type="InterPro" id="IPR036390">
    <property type="entry name" value="WH_DNA-bd_sf"/>
</dbReference>
<reference evidence="3" key="2">
    <citation type="submission" date="2015-10" db="EMBL/GenBank/DDBJ databases">
        <title>Improved Draft Genome Sequence of Clostridium pasteurianum Strain ATCC 6013 (DSM 525) Using a Hybrid Next-Generation Sequencing Approach.</title>
        <authorList>
            <person name="Pyne M.E."/>
            <person name="Utturkar S.M."/>
            <person name="Brown S.D."/>
            <person name="Moo-Young M."/>
            <person name="Chung D.A."/>
            <person name="Chou P.C."/>
        </authorList>
    </citation>
    <scope>NUCLEOTIDE SEQUENCE</scope>
    <source>
        <strain evidence="3">ATCC 6013</strain>
    </source>
</reference>
<protein>
    <submittedName>
        <fullName evidence="2 3">Transcriptional regulator</fullName>
    </submittedName>
</protein>
<dbReference type="KEGG" id="cpat:CLPA_c27390"/>
<dbReference type="PRINTS" id="PR00598">
    <property type="entry name" value="HTHMARR"/>
</dbReference>
<dbReference type="InterPro" id="IPR000835">
    <property type="entry name" value="HTH_MarR-typ"/>
</dbReference>
<dbReference type="EMBL" id="JPGY02000001">
    <property type="protein sequence ID" value="KRU11198.1"/>
    <property type="molecule type" value="Genomic_DNA"/>
</dbReference>
<reference evidence="3 4" key="3">
    <citation type="journal article" name="Genome Announc.">
        <title>Improved Draft Genome Sequence of Clostridium pasteurianum Strain ATCC 6013 (DSM 525) Using a Hybrid Next-Generation Sequencing Approach.</title>
        <authorList>
            <person name="Pyne M.E."/>
            <person name="Utturkar S."/>
            <person name="Brown S.D."/>
            <person name="Moo-Young M."/>
            <person name="Chung D.A."/>
            <person name="Chou C.P."/>
        </authorList>
    </citation>
    <scope>NUCLEOTIDE SEQUENCE [LARGE SCALE GENOMIC DNA]</scope>
    <source>
        <strain evidence="3 4">ATCC 6013</strain>
    </source>
</reference>
<dbReference type="Proteomes" id="UP000030905">
    <property type="component" value="Chromosome"/>
</dbReference>
<dbReference type="eggNOG" id="COG1846">
    <property type="taxonomic scope" value="Bacteria"/>
</dbReference>
<keyword evidence="5" id="KW-1185">Reference proteome</keyword>
<gene>
    <name evidence="2" type="ORF">CLPA_c27390</name>
    <name evidence="3" type="ORF">CP6013_00445</name>
</gene>
<dbReference type="Proteomes" id="UP000028042">
    <property type="component" value="Unassembled WGS sequence"/>
</dbReference>
<reference evidence="2 5" key="1">
    <citation type="journal article" date="2015" name="Genome Announc.">
        <title>Complete Genome Sequence of the Nitrogen-Fixing and Solvent-Producing Clostridium pasteurianum DSM 525.</title>
        <authorList>
            <person name="Poehlein A."/>
            <person name="Grosse-Honebrink A."/>
            <person name="Zhang Y."/>
            <person name="Minton N.P."/>
            <person name="Daniel R."/>
        </authorList>
    </citation>
    <scope>NUCLEOTIDE SEQUENCE [LARGE SCALE GENOMIC DNA]</scope>
    <source>
        <strain evidence="2">DSM 525</strain>
        <strain evidence="5">DSM 525 / ATCC 6013</strain>
    </source>
</reference>
<dbReference type="GO" id="GO:0003700">
    <property type="term" value="F:DNA-binding transcription factor activity"/>
    <property type="evidence" value="ECO:0007669"/>
    <property type="project" value="InterPro"/>
</dbReference>